<comment type="caution">
    <text evidence="3">The sequence shown here is derived from an EMBL/GenBank/DDBJ whole genome shotgun (WGS) entry which is preliminary data.</text>
</comment>
<dbReference type="InterPro" id="IPR036812">
    <property type="entry name" value="NAD(P)_OxRdtase_dom_sf"/>
</dbReference>
<dbReference type="SUPFAM" id="SSF51430">
    <property type="entry name" value="NAD(P)-linked oxidoreductase"/>
    <property type="match status" value="1"/>
</dbReference>
<name>A0ABU1FHP5_9MICO</name>
<evidence type="ECO:0000313" key="3">
    <source>
        <dbReference type="EMBL" id="MDR5691277.1"/>
    </source>
</evidence>
<evidence type="ECO:0000259" key="2">
    <source>
        <dbReference type="Pfam" id="PF00248"/>
    </source>
</evidence>
<accession>A0ABU1FHP5</accession>
<protein>
    <submittedName>
        <fullName evidence="3">Aldo/keto reductase</fullName>
    </submittedName>
</protein>
<dbReference type="PANTHER" id="PTHR43625">
    <property type="entry name" value="AFLATOXIN B1 ALDEHYDE REDUCTASE"/>
    <property type="match status" value="1"/>
</dbReference>
<sequence length="282" mass="29753">MSFTLSGRGVVLGVASLVLKEGATIEGALEVVRAAVDAGVVAIDTARAYATVDDDAAGERIAQVARERSPSLPIITKAGHFRLGRAAWDSDGSAERVRADALRSREVLGAPPSLLLLHRADRVEDLEASVRELAALREEGVVEAIGLSNASIEQLDRARSITTLDAVENRFALGIDRATEYRYCVDAGIPFLAYAPFGGPRADPLATHVPRVAAIARNLGVSVHRSALAAMLDAMPGAWPVIGSTRVESVLDSIAAAELAVDDELRRAFADDLRSRDVGLGA</sequence>
<dbReference type="EMBL" id="JAVKGS010000001">
    <property type="protein sequence ID" value="MDR5691277.1"/>
    <property type="molecule type" value="Genomic_DNA"/>
</dbReference>
<evidence type="ECO:0000256" key="1">
    <source>
        <dbReference type="ARBA" id="ARBA00023002"/>
    </source>
</evidence>
<dbReference type="InterPro" id="IPR023210">
    <property type="entry name" value="NADP_OxRdtase_dom"/>
</dbReference>
<dbReference type="RefSeq" id="WP_310519904.1">
    <property type="nucleotide sequence ID" value="NZ_BAABBS010000003.1"/>
</dbReference>
<keyword evidence="4" id="KW-1185">Reference proteome</keyword>
<reference evidence="4" key="1">
    <citation type="submission" date="2023-07" db="EMBL/GenBank/DDBJ databases">
        <title>Description of three actinobacteria isolated from air of manufacturing shop in a pharmaceutical factory.</title>
        <authorList>
            <person name="Zhang D.-F."/>
        </authorList>
    </citation>
    <scope>NUCLEOTIDE SEQUENCE [LARGE SCALE GENOMIC DNA]</scope>
    <source>
        <strain evidence="4">CCTCC AB 2011122</strain>
    </source>
</reference>
<gene>
    <name evidence="3" type="ORF">RH861_04290</name>
</gene>
<dbReference type="Proteomes" id="UP001260072">
    <property type="component" value="Unassembled WGS sequence"/>
</dbReference>
<proteinExistence type="predicted"/>
<dbReference type="Pfam" id="PF00248">
    <property type="entry name" value="Aldo_ket_red"/>
    <property type="match status" value="1"/>
</dbReference>
<dbReference type="InterPro" id="IPR050791">
    <property type="entry name" value="Aldo-Keto_reductase"/>
</dbReference>
<evidence type="ECO:0000313" key="4">
    <source>
        <dbReference type="Proteomes" id="UP001260072"/>
    </source>
</evidence>
<organism evidence="3 4">
    <name type="scientific">Agromyces indicus</name>
    <dbReference type="NCBI Taxonomy" id="758919"/>
    <lineage>
        <taxon>Bacteria</taxon>
        <taxon>Bacillati</taxon>
        <taxon>Actinomycetota</taxon>
        <taxon>Actinomycetes</taxon>
        <taxon>Micrococcales</taxon>
        <taxon>Microbacteriaceae</taxon>
        <taxon>Agromyces</taxon>
    </lineage>
</organism>
<keyword evidence="1" id="KW-0560">Oxidoreductase</keyword>
<feature type="domain" description="NADP-dependent oxidoreductase" evidence="2">
    <location>
        <begin position="12"/>
        <end position="264"/>
    </location>
</feature>
<dbReference type="Gene3D" id="3.20.20.100">
    <property type="entry name" value="NADP-dependent oxidoreductase domain"/>
    <property type="match status" value="1"/>
</dbReference>
<dbReference type="PANTHER" id="PTHR43625:SF40">
    <property type="entry name" value="ALDO-KETO REDUCTASE YAKC [NADP(+)]"/>
    <property type="match status" value="1"/>
</dbReference>